<dbReference type="Proteomes" id="UP000365824">
    <property type="component" value="Unassembled WGS sequence"/>
</dbReference>
<dbReference type="Gene3D" id="3.40.50.2000">
    <property type="entry name" value="Glycogen Phosphorylase B"/>
    <property type="match status" value="2"/>
</dbReference>
<dbReference type="Proteomes" id="UP000473905">
    <property type="component" value="Unassembled WGS sequence"/>
</dbReference>
<evidence type="ECO:0000313" key="9">
    <source>
        <dbReference type="EMBL" id="KAB1328051.1"/>
    </source>
</evidence>
<evidence type="ECO:0000259" key="1">
    <source>
        <dbReference type="Pfam" id="PF00534"/>
    </source>
</evidence>
<feature type="domain" description="Glycosyl transferase family 1" evidence="1">
    <location>
        <begin position="238"/>
        <end position="400"/>
    </location>
</feature>
<dbReference type="InterPro" id="IPR028098">
    <property type="entry name" value="Glyco_trans_4-like_N"/>
</dbReference>
<dbReference type="Pfam" id="PF13579">
    <property type="entry name" value="Glyco_trans_4_4"/>
    <property type="match status" value="1"/>
</dbReference>
<gene>
    <name evidence="11" type="ORF">DWV35_23640</name>
    <name evidence="10" type="ORF">DWX70_13510</name>
    <name evidence="9" type="ORF">F3B53_08745</name>
    <name evidence="7" type="ORF">F3B90_15080</name>
    <name evidence="8" type="ORF">F3B98_19700</name>
    <name evidence="6" type="ORF">F3D66_30575</name>
    <name evidence="5" type="ORF">F3D71_22560</name>
    <name evidence="4" type="ORF">F3F25_23110</name>
    <name evidence="3" type="ORF">F3F51_21040</name>
</gene>
<dbReference type="Proteomes" id="UP000460135">
    <property type="component" value="Unassembled WGS sequence"/>
</dbReference>
<dbReference type="EMBL" id="VWLX01000018">
    <property type="protein sequence ID" value="KAA3801590.1"/>
    <property type="molecule type" value="Genomic_DNA"/>
</dbReference>
<evidence type="ECO:0000313" key="8">
    <source>
        <dbReference type="EMBL" id="KAA4662164.1"/>
    </source>
</evidence>
<evidence type="ECO:0000313" key="14">
    <source>
        <dbReference type="Proteomes" id="UP000323717"/>
    </source>
</evidence>
<reference evidence="12 13" key="1">
    <citation type="submission" date="2018-08" db="EMBL/GenBank/DDBJ databases">
        <title>A genome reference for cultivated species of the human gut microbiota.</title>
        <authorList>
            <person name="Zou Y."/>
            <person name="Xue W."/>
            <person name="Luo G."/>
        </authorList>
    </citation>
    <scope>NUCLEOTIDE SEQUENCE [LARGE SCALE GENOMIC DNA]</scope>
    <source>
        <strain evidence="11 13">AF04-46</strain>
        <strain evidence="10 12">AF20-9LB</strain>
    </source>
</reference>
<evidence type="ECO:0000313" key="13">
    <source>
        <dbReference type="Proteomes" id="UP000286031"/>
    </source>
</evidence>
<dbReference type="EMBL" id="VWFO01000030">
    <property type="protein sequence ID" value="KAA4662164.1"/>
    <property type="molecule type" value="Genomic_DNA"/>
</dbReference>
<evidence type="ECO:0000313" key="6">
    <source>
        <dbReference type="EMBL" id="KAA4088448.1"/>
    </source>
</evidence>
<evidence type="ECO:0000313" key="19">
    <source>
        <dbReference type="Proteomes" id="UP000460135"/>
    </source>
</evidence>
<keyword evidence="10" id="KW-0808">Transferase</keyword>
<dbReference type="EMBL" id="QSBI01000046">
    <property type="protein sequence ID" value="RGX05923.1"/>
    <property type="molecule type" value="Genomic_DNA"/>
</dbReference>
<evidence type="ECO:0000313" key="17">
    <source>
        <dbReference type="Proteomes" id="UP000424805"/>
    </source>
</evidence>
<comment type="caution">
    <text evidence="10">The sequence shown here is derived from an EMBL/GenBank/DDBJ whole genome shotgun (WGS) entry which is preliminary data.</text>
</comment>
<dbReference type="AlphaFoldDB" id="A0A395VYN7"/>
<dbReference type="InterPro" id="IPR001296">
    <property type="entry name" value="Glyco_trans_1"/>
</dbReference>
<dbReference type="Proteomes" id="UP000424805">
    <property type="component" value="Unassembled WGS sequence"/>
</dbReference>
<evidence type="ECO:0000313" key="20">
    <source>
        <dbReference type="Proteomes" id="UP000473905"/>
    </source>
</evidence>
<dbReference type="Proteomes" id="UP000375690">
    <property type="component" value="Unassembled WGS sequence"/>
</dbReference>
<evidence type="ECO:0000313" key="16">
    <source>
        <dbReference type="Proteomes" id="UP000375690"/>
    </source>
</evidence>
<dbReference type="EMBL" id="VWFC01000007">
    <property type="protein sequence ID" value="KAB1328051.1"/>
    <property type="molecule type" value="Genomic_DNA"/>
</dbReference>
<dbReference type="EMBL" id="VWKB01000080">
    <property type="protein sequence ID" value="KAA4088448.1"/>
    <property type="molecule type" value="Genomic_DNA"/>
</dbReference>
<dbReference type="GO" id="GO:0016757">
    <property type="term" value="F:glycosyltransferase activity"/>
    <property type="evidence" value="ECO:0007669"/>
    <property type="project" value="InterPro"/>
</dbReference>
<evidence type="ECO:0000313" key="4">
    <source>
        <dbReference type="EMBL" id="KAA3924029.1"/>
    </source>
</evidence>
<evidence type="ECO:0000313" key="3">
    <source>
        <dbReference type="EMBL" id="KAA3801590.1"/>
    </source>
</evidence>
<feature type="domain" description="Glycosyltransferase subfamily 4-like N-terminal" evidence="2">
    <location>
        <begin position="32"/>
        <end position="202"/>
    </location>
</feature>
<keyword evidence="20" id="KW-1185">Reference proteome</keyword>
<evidence type="ECO:0000313" key="5">
    <source>
        <dbReference type="EMBL" id="KAA3942247.1"/>
    </source>
</evidence>
<proteinExistence type="predicted"/>
<reference evidence="14 15" key="2">
    <citation type="journal article" date="2019" name="Nat. Med.">
        <title>A library of human gut bacterial isolates paired with longitudinal multiomics data enables mechanistic microbiome research.</title>
        <authorList>
            <person name="Poyet M."/>
            <person name="Groussin M."/>
            <person name="Gibbons S.M."/>
            <person name="Avila-Pacheco J."/>
            <person name="Jiang X."/>
            <person name="Kearney S.M."/>
            <person name="Perrotta A.R."/>
            <person name="Berdy B."/>
            <person name="Zhao S."/>
            <person name="Lieberman T.D."/>
            <person name="Swanson P.K."/>
            <person name="Smith M."/>
            <person name="Roesemann S."/>
            <person name="Alexander J.E."/>
            <person name="Rich S.A."/>
            <person name="Livny J."/>
            <person name="Vlamakis H."/>
            <person name="Clish C."/>
            <person name="Bullock K."/>
            <person name="Deik A."/>
            <person name="Scott J."/>
            <person name="Pierce K.A."/>
            <person name="Xavier R.J."/>
            <person name="Alm E.J."/>
        </authorList>
    </citation>
    <scope>NUCLEOTIDE SEQUENCE [LARGE SCALE GENOMIC DNA]</scope>
    <source>
        <strain evidence="6 20">BIOML-A134</strain>
        <strain evidence="8 18">BIOML-A14</strain>
        <strain evidence="7 17">BIOML-A15</strain>
        <strain evidence="4 15">BIOML-A160</strain>
        <strain evidence="5 14">BIOML-A163</strain>
        <strain evidence="3 19">BIOML-A183</strain>
        <strain evidence="9 16">BIOML-A2</strain>
    </source>
</reference>
<dbReference type="PANTHER" id="PTHR12526">
    <property type="entry name" value="GLYCOSYLTRANSFERASE"/>
    <property type="match status" value="1"/>
</dbReference>
<organism evidence="10 12">
    <name type="scientific">Bacteroides ovatus</name>
    <dbReference type="NCBI Taxonomy" id="28116"/>
    <lineage>
        <taxon>Bacteria</taxon>
        <taxon>Pseudomonadati</taxon>
        <taxon>Bacteroidota</taxon>
        <taxon>Bacteroidia</taxon>
        <taxon>Bacteroidales</taxon>
        <taxon>Bacteroidaceae</taxon>
        <taxon>Bacteroides</taxon>
    </lineage>
</organism>
<dbReference type="EMBL" id="VWLB01000049">
    <property type="protein sequence ID" value="KAA3924029.1"/>
    <property type="molecule type" value="Genomic_DNA"/>
</dbReference>
<accession>A0A395VYN7</accession>
<dbReference type="Proteomes" id="UP000435985">
    <property type="component" value="Unassembled WGS sequence"/>
</dbReference>
<evidence type="ECO:0000313" key="18">
    <source>
        <dbReference type="Proteomes" id="UP000435985"/>
    </source>
</evidence>
<dbReference type="PANTHER" id="PTHR12526:SF622">
    <property type="entry name" value="GLYCOSYLTRANSFERASE (GROUP I)"/>
    <property type="match status" value="1"/>
</dbReference>
<protein>
    <submittedName>
        <fullName evidence="10">Glycosyltransferase WbuB</fullName>
    </submittedName>
    <submittedName>
        <fullName evidence="3">Glycosyltransferase family 4 protein</fullName>
    </submittedName>
</protein>
<dbReference type="EMBL" id="VWLE01000450">
    <property type="protein sequence ID" value="KAA3942247.1"/>
    <property type="molecule type" value="Genomic_DNA"/>
</dbReference>
<evidence type="ECO:0000313" key="11">
    <source>
        <dbReference type="EMBL" id="RGX05923.1"/>
    </source>
</evidence>
<evidence type="ECO:0000313" key="12">
    <source>
        <dbReference type="Proteomes" id="UP000266492"/>
    </source>
</evidence>
<dbReference type="Proteomes" id="UP000323717">
    <property type="component" value="Unassembled WGS sequence"/>
</dbReference>
<dbReference type="Proteomes" id="UP000266492">
    <property type="component" value="Unassembled WGS sequence"/>
</dbReference>
<name>A0A395VYN7_BACOV</name>
<dbReference type="SUPFAM" id="SSF53756">
    <property type="entry name" value="UDP-Glycosyltransferase/glycogen phosphorylase"/>
    <property type="match status" value="1"/>
</dbReference>
<dbReference type="Pfam" id="PF00534">
    <property type="entry name" value="Glycos_transf_1"/>
    <property type="match status" value="1"/>
</dbReference>
<evidence type="ECO:0000259" key="2">
    <source>
        <dbReference type="Pfam" id="PF13579"/>
    </source>
</evidence>
<dbReference type="CDD" id="cd03794">
    <property type="entry name" value="GT4_WbuB-like"/>
    <property type="match status" value="1"/>
</dbReference>
<sequence length="421" mass="47952">MLGSNNLMMKKKTIWFINKDAAPIEFYGTHLRTIKLAQYFQSEGYNVKLFCSSYVHNRNLCLSDSNKTFEEKTYDNIPFVLVNAGCGSTNGIRRIISYFRFAVKLFIHRKQFEKPDVIIHTSRIPFDIPIYQLAKKVKAKYIVDVTDLWPDSFVSLGLLGKNNPCVKIAYCLERYIYSKADNVVFSMPGAVNYVRENGWDSDQGGTIDLNKLHYINNGIDLSEFNVNMQRYKIEDFDLANDKTFNIIYLGSIRLANNLKLLIDSAKILQNNSVQVLIYGDGEDRAFLEHYCEEQQITNVKFKAKWTSPEYVPYILSKADVNALNYSTNFGKYGGSMNKMFLGLASGKPLCCNVGMPYSIILEEGVGIDCKLTDPQDYAAAILSLKNLPSDEYQTICNKAKKAAEKYDYAKLCVKFKDVCNL</sequence>
<dbReference type="EMBL" id="QRVZ01000009">
    <property type="protein sequence ID" value="RGS83388.1"/>
    <property type="molecule type" value="Genomic_DNA"/>
</dbReference>
<dbReference type="Proteomes" id="UP000286031">
    <property type="component" value="Unassembled WGS sequence"/>
</dbReference>
<evidence type="ECO:0000313" key="15">
    <source>
        <dbReference type="Proteomes" id="UP000365824"/>
    </source>
</evidence>
<evidence type="ECO:0000313" key="10">
    <source>
        <dbReference type="EMBL" id="RGS83388.1"/>
    </source>
</evidence>
<evidence type="ECO:0000313" key="7">
    <source>
        <dbReference type="EMBL" id="KAA4625457.1"/>
    </source>
</evidence>
<dbReference type="EMBL" id="VWFP01000015">
    <property type="protein sequence ID" value="KAA4625457.1"/>
    <property type="molecule type" value="Genomic_DNA"/>
</dbReference>